<accession>A0A5P8D837</accession>
<dbReference type="Proteomes" id="UP000325974">
    <property type="component" value="Segment"/>
</dbReference>
<feature type="transmembrane region" description="Helical" evidence="2">
    <location>
        <begin position="191"/>
        <end position="209"/>
    </location>
</feature>
<organism evidence="3 4">
    <name type="scientific">Mycobacterium phage Marshawn</name>
    <dbReference type="NCBI Taxonomy" id="2652423"/>
    <lineage>
        <taxon>Viruses</taxon>
        <taxon>Duplodnaviria</taxon>
        <taxon>Heunggongvirae</taxon>
        <taxon>Uroviricota</taxon>
        <taxon>Caudoviricetes</taxon>
        <taxon>Weiservirinae</taxon>
        <taxon>Anayavirus</taxon>
        <taxon>Anayavirus marshawn</taxon>
    </lineage>
</organism>
<protein>
    <submittedName>
        <fullName evidence="3">Membrane protein</fullName>
    </submittedName>
</protein>
<feature type="transmembrane region" description="Helical" evidence="2">
    <location>
        <begin position="215"/>
        <end position="236"/>
    </location>
</feature>
<reference evidence="3 4" key="1">
    <citation type="submission" date="2019-08" db="EMBL/GenBank/DDBJ databases">
        <authorList>
            <person name="Tisher V."/>
            <person name="Wilcox J."/>
            <person name="Boggs D."/>
            <person name="Byrne M."/>
            <person name="Copriviza J."/>
            <person name="deSilva C."/>
            <person name="Devereaux C."/>
            <person name="Hart C."/>
            <person name="Holyfield W."/>
            <person name="Sciammas C."/>
            <person name="Splaine-Duchscherer K."/>
            <person name="Bonilla C."/>
            <person name="Ettinger A.-S.H."/>
            <person name="Ettinger W.F."/>
            <person name="Haydock J."/>
            <person name="Anders K.R."/>
            <person name="Garlena R.A."/>
            <person name="Russell D.A."/>
            <person name="Pope W.H."/>
            <person name="Jacobs-Sera D."/>
            <person name="Hatfull G.F."/>
        </authorList>
    </citation>
    <scope>NUCLEOTIDE SEQUENCE [LARGE SCALE GENOMIC DNA]</scope>
</reference>
<name>A0A5P8D837_9CAUD</name>
<evidence type="ECO:0000313" key="4">
    <source>
        <dbReference type="Proteomes" id="UP000325974"/>
    </source>
</evidence>
<feature type="transmembrane region" description="Helical" evidence="2">
    <location>
        <begin position="106"/>
        <end position="128"/>
    </location>
</feature>
<feature type="region of interest" description="Disordered" evidence="1">
    <location>
        <begin position="249"/>
        <end position="282"/>
    </location>
</feature>
<evidence type="ECO:0000256" key="1">
    <source>
        <dbReference type="SAM" id="MobiDB-lite"/>
    </source>
</evidence>
<keyword evidence="2" id="KW-1133">Transmembrane helix</keyword>
<sequence length="282" mass="31174">MLLDALLVAVRTVTIVFMLSVLVYRRHTWRIKWERGITLFVAIQAAALFLCGPVSSITVGEVLYQLTGLHDLDNLLGCVAYVLAFGTIAGSMLWRVGADDHDGAALVTRGIIAPAFGVAIPLMVASFLASDAVQFDPALSLPEVHPDAALRVFLCTVYATCALFMLYSLLALRIISQDARQAQVARDWRRAMLCGVLGCAAGVVDTLVPTLEASWVMWVAICALGASCAYIAGRAWRRRMAPYRKLHRAVRTRRRKRRTETVHERRRQPTAYTRGDRRGTTS</sequence>
<feature type="transmembrane region" description="Helical" evidence="2">
    <location>
        <begin position="74"/>
        <end position="94"/>
    </location>
</feature>
<dbReference type="GeneID" id="60325013"/>
<dbReference type="KEGG" id="vg:60325013"/>
<evidence type="ECO:0000313" key="3">
    <source>
        <dbReference type="EMBL" id="QFP94831.1"/>
    </source>
</evidence>
<dbReference type="RefSeq" id="YP_009953538.1">
    <property type="nucleotide sequence ID" value="NC_051623.1"/>
</dbReference>
<evidence type="ECO:0000256" key="2">
    <source>
        <dbReference type="SAM" id="Phobius"/>
    </source>
</evidence>
<keyword evidence="2" id="KW-0812">Transmembrane</keyword>
<feature type="transmembrane region" description="Helical" evidence="2">
    <location>
        <begin position="36"/>
        <end position="59"/>
    </location>
</feature>
<feature type="transmembrane region" description="Helical" evidence="2">
    <location>
        <begin position="6"/>
        <end position="24"/>
    </location>
</feature>
<feature type="compositionally biased region" description="Basic residues" evidence="1">
    <location>
        <begin position="249"/>
        <end position="268"/>
    </location>
</feature>
<dbReference type="EMBL" id="MN284895">
    <property type="protein sequence ID" value="QFP94831.1"/>
    <property type="molecule type" value="Genomic_DNA"/>
</dbReference>
<feature type="transmembrane region" description="Helical" evidence="2">
    <location>
        <begin position="148"/>
        <end position="170"/>
    </location>
</feature>
<keyword evidence="4" id="KW-1185">Reference proteome</keyword>
<proteinExistence type="predicted"/>
<keyword evidence="2" id="KW-0472">Membrane</keyword>
<gene>
    <name evidence="3" type="primary">45</name>
    <name evidence="3" type="ORF">SEA_MARSHAWN_45</name>
</gene>